<dbReference type="SUPFAM" id="SSF111369">
    <property type="entry name" value="HlyD-like secretion proteins"/>
    <property type="match status" value="1"/>
</dbReference>
<dbReference type="GO" id="GO:1990281">
    <property type="term" value="C:efflux pump complex"/>
    <property type="evidence" value="ECO:0007669"/>
    <property type="project" value="TreeGrafter"/>
</dbReference>
<dbReference type="NCBIfam" id="TIGR01730">
    <property type="entry name" value="RND_mfp"/>
    <property type="match status" value="1"/>
</dbReference>
<comment type="similarity">
    <text evidence="1">Belongs to the membrane fusion protein (MFP) (TC 8.A.1) family.</text>
</comment>
<evidence type="ECO:0000313" key="3">
    <source>
        <dbReference type="Proteomes" id="UP000260814"/>
    </source>
</evidence>
<sequence length="358" mass="38941">MRTHYVYVLLLAAGMCSSCSEKKDDTSGKEKEGVETVLPSQANEVTVMTLKRTTFNHELVSNGKVTASQYADLSFRLTSEPVAYIYVKNGETVKKGQKIAELDLFTLKNSLEKAEIALRQSELEMKDVLIGQGYAPDRMQSIPKDIVRLAEVKSGYGQSRAAYELAKFELEQAVITAPFDGVVANLETRGFNRPDGSKPFCRVIGSGGMEVAFKVLESELPLVRRGDRVEVAPFAGTAGACSGTVSEINPLVDENGLVSVRARVNGDARLFDGMNVRVSVKRSVTGQLVVPKTAVVLRTGKQVVFTLKDGRAVWNYVITGLENMTEYTVTGEGMEEGAQVIVTGNVNLAHESPVKVIH</sequence>
<name>A0A3E4Z477_9BACT</name>
<dbReference type="Gene3D" id="2.40.30.170">
    <property type="match status" value="1"/>
</dbReference>
<dbReference type="Gene3D" id="2.40.420.20">
    <property type="match status" value="1"/>
</dbReference>
<gene>
    <name evidence="2" type="ORF">DXB87_16105</name>
</gene>
<protein>
    <submittedName>
        <fullName evidence="2">Efflux RND transporter periplasmic adaptor subunit</fullName>
    </submittedName>
</protein>
<dbReference type="RefSeq" id="WP_117702903.1">
    <property type="nucleotide sequence ID" value="NZ_QSTW01000031.1"/>
</dbReference>
<organism evidence="2 3">
    <name type="scientific">Phocaeicola plebeius</name>
    <dbReference type="NCBI Taxonomy" id="310297"/>
    <lineage>
        <taxon>Bacteria</taxon>
        <taxon>Pseudomonadati</taxon>
        <taxon>Bacteroidota</taxon>
        <taxon>Bacteroidia</taxon>
        <taxon>Bacteroidales</taxon>
        <taxon>Bacteroidaceae</taxon>
        <taxon>Phocaeicola</taxon>
    </lineage>
</organism>
<dbReference type="Proteomes" id="UP000260814">
    <property type="component" value="Unassembled WGS sequence"/>
</dbReference>
<proteinExistence type="inferred from homology"/>
<dbReference type="Gene3D" id="2.40.50.100">
    <property type="match status" value="1"/>
</dbReference>
<reference evidence="2 3" key="1">
    <citation type="submission" date="2018-08" db="EMBL/GenBank/DDBJ databases">
        <title>A genome reference for cultivated species of the human gut microbiota.</title>
        <authorList>
            <person name="Zou Y."/>
            <person name="Xue W."/>
            <person name="Luo G."/>
        </authorList>
    </citation>
    <scope>NUCLEOTIDE SEQUENCE [LARGE SCALE GENOMIC DNA]</scope>
    <source>
        <strain evidence="2 3">OM06-2</strain>
    </source>
</reference>
<dbReference type="InterPro" id="IPR006143">
    <property type="entry name" value="RND_pump_MFP"/>
</dbReference>
<dbReference type="AlphaFoldDB" id="A0A3E4Z477"/>
<evidence type="ECO:0000313" key="2">
    <source>
        <dbReference type="EMBL" id="RGM85515.1"/>
    </source>
</evidence>
<dbReference type="PANTHER" id="PTHR30469">
    <property type="entry name" value="MULTIDRUG RESISTANCE PROTEIN MDTA"/>
    <property type="match status" value="1"/>
</dbReference>
<comment type="caution">
    <text evidence="2">The sequence shown here is derived from an EMBL/GenBank/DDBJ whole genome shotgun (WGS) entry which is preliminary data.</text>
</comment>
<dbReference type="GO" id="GO:0015562">
    <property type="term" value="F:efflux transmembrane transporter activity"/>
    <property type="evidence" value="ECO:0007669"/>
    <property type="project" value="TreeGrafter"/>
</dbReference>
<dbReference type="EMBL" id="QSTW01000031">
    <property type="protein sequence ID" value="RGM85515.1"/>
    <property type="molecule type" value="Genomic_DNA"/>
</dbReference>
<accession>A0A3E4Z477</accession>
<evidence type="ECO:0000256" key="1">
    <source>
        <dbReference type="ARBA" id="ARBA00009477"/>
    </source>
</evidence>